<dbReference type="RefSeq" id="WP_189246283.1">
    <property type="nucleotide sequence ID" value="NZ_BMQJ01000004.1"/>
</dbReference>
<evidence type="ECO:0000259" key="1">
    <source>
        <dbReference type="PROSITE" id="PS51762"/>
    </source>
</evidence>
<dbReference type="InterPro" id="IPR000757">
    <property type="entry name" value="Beta-glucanase-like"/>
</dbReference>
<dbReference type="PANTHER" id="PTHR10963">
    <property type="entry name" value="GLYCOSYL HYDROLASE-RELATED"/>
    <property type="match status" value="1"/>
</dbReference>
<dbReference type="Gene3D" id="2.60.120.200">
    <property type="match status" value="1"/>
</dbReference>
<comment type="caution">
    <text evidence="2">The sequence shown here is derived from an EMBL/GenBank/DDBJ whole genome shotgun (WGS) entry which is preliminary data.</text>
</comment>
<proteinExistence type="predicted"/>
<dbReference type="PROSITE" id="PS51762">
    <property type="entry name" value="GH16_2"/>
    <property type="match status" value="1"/>
</dbReference>
<name>A0ABQ2QSD4_9ACTN</name>
<protein>
    <recommendedName>
        <fullName evidence="1">GH16 domain-containing protein</fullName>
    </recommendedName>
</protein>
<evidence type="ECO:0000313" key="2">
    <source>
        <dbReference type="EMBL" id="GGP91194.1"/>
    </source>
</evidence>
<dbReference type="Proteomes" id="UP000611554">
    <property type="component" value="Unassembled WGS sequence"/>
</dbReference>
<sequence>MSEQEVSRRRLLASAAAVGGLSLGLSLVPAGAHATSSAGGRPRRAGASWENVIKKSSFSSSSAFNQNWNHLYPWDGDADTHNGAARMHSSQVSLAQGVLTLKATRLAEPDGDSPHAPNAPLWYRSGAIHAKKQILVNDQFPEYDIEGEFRTQTGKGIWPAFWTTGIWPDWPPESDILEYVGNSTNLFNTWSRSADDNEHVERKLISGKKPDAWHRYRVRMSKRGNDVMLDYYFDGVRKATHRGVGWAGVPQWLIINLQMGSWASGIAPGGPGWDKQPGPAGSTYFRARNVRVGRMRAR</sequence>
<dbReference type="EMBL" id="BMQJ01000004">
    <property type="protein sequence ID" value="GGP91194.1"/>
    <property type="molecule type" value="Genomic_DNA"/>
</dbReference>
<accession>A0ABQ2QSD4</accession>
<dbReference type="PANTHER" id="PTHR10963:SF24">
    <property type="entry name" value="GLYCOSIDASE C21B10.07-RELATED"/>
    <property type="match status" value="1"/>
</dbReference>
<dbReference type="PROSITE" id="PS51318">
    <property type="entry name" value="TAT"/>
    <property type="match status" value="1"/>
</dbReference>
<organism evidence="2 3">
    <name type="scientific">Streptosporangium pseudovulgare</name>
    <dbReference type="NCBI Taxonomy" id="35765"/>
    <lineage>
        <taxon>Bacteria</taxon>
        <taxon>Bacillati</taxon>
        <taxon>Actinomycetota</taxon>
        <taxon>Actinomycetes</taxon>
        <taxon>Streptosporangiales</taxon>
        <taxon>Streptosporangiaceae</taxon>
        <taxon>Streptosporangium</taxon>
    </lineage>
</organism>
<dbReference type="InterPro" id="IPR050546">
    <property type="entry name" value="Glycosyl_Hydrlase_16"/>
</dbReference>
<evidence type="ECO:0000313" key="3">
    <source>
        <dbReference type="Proteomes" id="UP000611554"/>
    </source>
</evidence>
<dbReference type="InterPro" id="IPR013320">
    <property type="entry name" value="ConA-like_dom_sf"/>
</dbReference>
<reference evidence="3" key="1">
    <citation type="journal article" date="2019" name="Int. J. Syst. Evol. Microbiol.">
        <title>The Global Catalogue of Microorganisms (GCM) 10K type strain sequencing project: providing services to taxonomists for standard genome sequencing and annotation.</title>
        <authorList>
            <consortium name="The Broad Institute Genomics Platform"/>
            <consortium name="The Broad Institute Genome Sequencing Center for Infectious Disease"/>
            <person name="Wu L."/>
            <person name="Ma J."/>
        </authorList>
    </citation>
    <scope>NUCLEOTIDE SEQUENCE [LARGE SCALE GENOMIC DNA]</scope>
    <source>
        <strain evidence="3">JCM 3115</strain>
    </source>
</reference>
<keyword evidence="3" id="KW-1185">Reference proteome</keyword>
<feature type="domain" description="GH16" evidence="1">
    <location>
        <begin position="47"/>
        <end position="295"/>
    </location>
</feature>
<gene>
    <name evidence="2" type="ORF">GCM10010140_21130</name>
</gene>
<dbReference type="SUPFAM" id="SSF49899">
    <property type="entry name" value="Concanavalin A-like lectins/glucanases"/>
    <property type="match status" value="1"/>
</dbReference>
<dbReference type="InterPro" id="IPR006311">
    <property type="entry name" value="TAT_signal"/>
</dbReference>
<dbReference type="Pfam" id="PF00722">
    <property type="entry name" value="Glyco_hydro_16"/>
    <property type="match status" value="1"/>
</dbReference>